<protein>
    <submittedName>
        <fullName evidence="3">BtrH N-terminal domain-containing protein</fullName>
    </submittedName>
    <submittedName>
        <fullName evidence="4">Peptidase</fullName>
    </submittedName>
</protein>
<dbReference type="Pfam" id="PF16169">
    <property type="entry name" value="DUF4872"/>
    <property type="match status" value="1"/>
</dbReference>
<sequence>MTNYKTPSRITHAIGRHCGSSAIRDLLEFNGLNISEAMCFGLGSGLGVTYLEMADAPVPFLVHVRSLGFEARVFESIGIPFEWQTFESPESAATALEKCLDAGHPTLLLTDIFYLPYFNSSTHFPGHAIAAWSRNPETGAVFVTDTERPSVLSVTREALTRARFSTQPPFIHYGNMFTPTAFQGEITPEMITGVIHDNAKSLAVSGISALETWLAELSRWGATGDWHWTTRFAYQIIEKRGTGGGGFRKMYAEFLDEAVHYDASVQQYRLSLLMRACEKAWTALAMCLKSASESTNFPYAAIEEAIVAVMQAERNYTDAALAL</sequence>
<dbReference type="EMBL" id="JAAGTY010000023">
    <property type="protein sequence ID" value="NDW42615.1"/>
    <property type="molecule type" value="Genomic_DNA"/>
</dbReference>
<evidence type="ECO:0000259" key="2">
    <source>
        <dbReference type="Pfam" id="PF16169"/>
    </source>
</evidence>
<dbReference type="EMBL" id="CP072271">
    <property type="protein sequence ID" value="QTK45670.1"/>
    <property type="molecule type" value="Genomic_DNA"/>
</dbReference>
<dbReference type="InterPro" id="IPR032369">
    <property type="entry name" value="DUF4872"/>
</dbReference>
<dbReference type="Pfam" id="PF14399">
    <property type="entry name" value="BtrH_N"/>
    <property type="match status" value="1"/>
</dbReference>
<organism evidence="4 6">
    <name type="scientific">Acinetobacter baumannii</name>
    <dbReference type="NCBI Taxonomy" id="470"/>
    <lineage>
        <taxon>Bacteria</taxon>
        <taxon>Pseudomonadati</taxon>
        <taxon>Pseudomonadota</taxon>
        <taxon>Gammaproteobacteria</taxon>
        <taxon>Moraxellales</taxon>
        <taxon>Moraxellaceae</taxon>
        <taxon>Acinetobacter</taxon>
        <taxon>Acinetobacter calcoaceticus/baumannii complex</taxon>
    </lineage>
</organism>
<reference evidence="3 7" key="2">
    <citation type="submission" date="2020-02" db="EMBL/GenBank/DDBJ databases">
        <title>Whole genome shot-gun sequencing of clinical Carbapenem resistant A. baumannii.</title>
        <authorList>
            <person name="Veeraraghavan B."/>
            <person name="Mathur P."/>
            <person name="Vijayakumar S."/>
            <person name="Vasudevan K."/>
            <person name="Lincy M."/>
            <person name="Kirubananthan A."/>
        </authorList>
    </citation>
    <scope>NUCLEOTIDE SEQUENCE [LARGE SCALE GENOMIC DNA]</scope>
    <source>
        <strain evidence="3 7">SP816</strain>
    </source>
</reference>
<dbReference type="InterPro" id="IPR026935">
    <property type="entry name" value="BtrH_N"/>
</dbReference>
<dbReference type="RefSeq" id="WP_045544684.1">
    <property type="nucleotide sequence ID" value="NZ_AP014650.1"/>
</dbReference>
<gene>
    <name evidence="4" type="ORF">CBE85_13485</name>
    <name evidence="3" type="ORF">G3N53_16195</name>
    <name evidence="5" type="ORF">J6E47_20070</name>
</gene>
<evidence type="ECO:0000313" key="6">
    <source>
        <dbReference type="Proteomes" id="UP000197394"/>
    </source>
</evidence>
<proteinExistence type="predicted"/>
<reference evidence="4 6" key="1">
    <citation type="submission" date="2017-05" db="EMBL/GenBank/DDBJ databases">
        <title>Draft genome sequence of MDR A. baumannii AB360.</title>
        <authorList>
            <person name="Wareham D.W."/>
            <person name="Bean D.C."/>
        </authorList>
    </citation>
    <scope>NUCLEOTIDE SEQUENCE [LARGE SCALE GENOMIC DNA]</scope>
    <source>
        <strain evidence="4 6">AB360</strain>
    </source>
</reference>
<evidence type="ECO:0000313" key="8">
    <source>
        <dbReference type="Proteomes" id="UP000664966"/>
    </source>
</evidence>
<feature type="domain" description="Butirosin biosynthesis protein H N-terminal" evidence="1">
    <location>
        <begin position="17"/>
        <end position="146"/>
    </location>
</feature>
<accession>A0A090BEC2</accession>
<evidence type="ECO:0000313" key="4">
    <source>
        <dbReference type="EMBL" id="OWK66009.1"/>
    </source>
</evidence>
<evidence type="ECO:0000259" key="1">
    <source>
        <dbReference type="Pfam" id="PF14399"/>
    </source>
</evidence>
<keyword evidence="5" id="KW-0614">Plasmid</keyword>
<evidence type="ECO:0000313" key="7">
    <source>
        <dbReference type="Proteomes" id="UP000470018"/>
    </source>
</evidence>
<evidence type="ECO:0000313" key="5">
    <source>
        <dbReference type="EMBL" id="QTK45670.1"/>
    </source>
</evidence>
<dbReference type="EMBL" id="NGKM01000014">
    <property type="protein sequence ID" value="OWK66009.1"/>
    <property type="molecule type" value="Genomic_DNA"/>
</dbReference>
<evidence type="ECO:0000313" key="3">
    <source>
        <dbReference type="EMBL" id="NDW42615.1"/>
    </source>
</evidence>
<geneLocation type="plasmid" evidence="5 8">
    <name>p1KSK6</name>
</geneLocation>
<dbReference type="Proteomes" id="UP000470018">
    <property type="component" value="Unassembled WGS sequence"/>
</dbReference>
<dbReference type="Proteomes" id="UP000197394">
    <property type="component" value="Unassembled WGS sequence"/>
</dbReference>
<feature type="domain" description="DUF4872" evidence="2">
    <location>
        <begin position="157"/>
        <end position="318"/>
    </location>
</feature>
<reference evidence="5" key="3">
    <citation type="submission" date="2021-03" db="EMBL/GenBank/DDBJ databases">
        <title>Complete genome sequencing of Acinetobacter baumannii.</title>
        <authorList>
            <person name="Yadav B."/>
            <person name="Makwana N."/>
            <person name="Kharat A.S."/>
            <person name="Veeraraghavan B."/>
            <person name="Vijayakumar S."/>
            <person name="Priya M."/>
        </authorList>
    </citation>
    <scope>NUCLEOTIDE SEQUENCE</scope>
    <source>
        <strain evidence="5">KSK6</strain>
        <plasmid evidence="5">p1KSK6</plasmid>
    </source>
</reference>
<dbReference type="AlphaFoldDB" id="A0A090BEC2"/>
<dbReference type="Proteomes" id="UP000664966">
    <property type="component" value="Plasmid p1KSK6"/>
</dbReference>
<name>A0A090BEC2_ACIBA</name>